<protein>
    <submittedName>
        <fullName evidence="1">Uncharacterized protein</fullName>
    </submittedName>
</protein>
<name>A0AA38LDE0_TAXCH</name>
<dbReference type="AlphaFoldDB" id="A0AA38LDE0"/>
<reference evidence="1 2" key="1">
    <citation type="journal article" date="2021" name="Nat. Plants">
        <title>The Taxus genome provides insights into paclitaxel biosynthesis.</title>
        <authorList>
            <person name="Xiong X."/>
            <person name="Gou J."/>
            <person name="Liao Q."/>
            <person name="Li Y."/>
            <person name="Zhou Q."/>
            <person name="Bi G."/>
            <person name="Li C."/>
            <person name="Du R."/>
            <person name="Wang X."/>
            <person name="Sun T."/>
            <person name="Guo L."/>
            <person name="Liang H."/>
            <person name="Lu P."/>
            <person name="Wu Y."/>
            <person name="Zhang Z."/>
            <person name="Ro D.K."/>
            <person name="Shang Y."/>
            <person name="Huang S."/>
            <person name="Yan J."/>
        </authorList>
    </citation>
    <scope>NUCLEOTIDE SEQUENCE [LARGE SCALE GENOMIC DNA]</scope>
    <source>
        <strain evidence="1">Ta-2019</strain>
    </source>
</reference>
<proteinExistence type="predicted"/>
<gene>
    <name evidence="1" type="ORF">KI387_015553</name>
</gene>
<organism evidence="1 2">
    <name type="scientific">Taxus chinensis</name>
    <name type="common">Chinese yew</name>
    <name type="synonym">Taxus wallichiana var. chinensis</name>
    <dbReference type="NCBI Taxonomy" id="29808"/>
    <lineage>
        <taxon>Eukaryota</taxon>
        <taxon>Viridiplantae</taxon>
        <taxon>Streptophyta</taxon>
        <taxon>Embryophyta</taxon>
        <taxon>Tracheophyta</taxon>
        <taxon>Spermatophyta</taxon>
        <taxon>Pinopsida</taxon>
        <taxon>Pinidae</taxon>
        <taxon>Conifers II</taxon>
        <taxon>Cupressales</taxon>
        <taxon>Taxaceae</taxon>
        <taxon>Taxus</taxon>
    </lineage>
</organism>
<comment type="caution">
    <text evidence="1">The sequence shown here is derived from an EMBL/GenBank/DDBJ whole genome shotgun (WGS) entry which is preliminary data.</text>
</comment>
<evidence type="ECO:0000313" key="1">
    <source>
        <dbReference type="EMBL" id="KAH9320914.1"/>
    </source>
</evidence>
<feature type="non-terminal residue" evidence="1">
    <location>
        <position position="1"/>
    </location>
</feature>
<keyword evidence="2" id="KW-1185">Reference proteome</keyword>
<dbReference type="EMBL" id="JAHRHJ020000003">
    <property type="protein sequence ID" value="KAH9320914.1"/>
    <property type="molecule type" value="Genomic_DNA"/>
</dbReference>
<accession>A0AA38LDE0</accession>
<dbReference type="Proteomes" id="UP000824469">
    <property type="component" value="Unassembled WGS sequence"/>
</dbReference>
<evidence type="ECO:0000313" key="2">
    <source>
        <dbReference type="Proteomes" id="UP000824469"/>
    </source>
</evidence>
<sequence length="190" mass="21081">RDMVIGIAKEALTTSEEKQERVDALTMKFSSVSSSLQNTEEPQITAAVFSEMNGENNFIKEQFPGKTEVASIELGITETVLQGIEDQQAKQLENVTIDSSLSRSQLIHDSTSMDALTETIGEVSSSARLPIPNYIIVAQQKPTTSRGGMEETERLVWDSSICRTVQALLKDKQSLGRADCHVPFFRERKK</sequence>